<evidence type="ECO:0000256" key="1">
    <source>
        <dbReference type="ARBA" id="ARBA00009283"/>
    </source>
</evidence>
<gene>
    <name evidence="3" type="ORF">TEA_029684</name>
</gene>
<dbReference type="STRING" id="542762.A0A4S4E5M9"/>
<evidence type="ECO:0000256" key="2">
    <source>
        <dbReference type="ARBA" id="ARBA00022801"/>
    </source>
</evidence>
<proteinExistence type="inferred from homology"/>
<dbReference type="PANTHER" id="PTHR11782">
    <property type="entry name" value="ADENOSINE/GUANOSINE DIPHOSPHATASE"/>
    <property type="match status" value="1"/>
</dbReference>
<sequence>MFCHYSVSLLPSGHPTPQTIDDNNMFQKYTGSMGCDCNDMVSVLKSVLRRAPKLKARQGAALRLSHGEARRHRRNASNRWFGLVEQCNAKKNVSPAMISSSREDIASNPCIPRGYDFASNASDAKLLRSYAVGNFSACKSEVMSLLRRRDICLHPPCERVSSSLVELQSRLGPPDKFFFISEFFGLAPMATLSELEAAGHHYCEDDWYQLKRKYHSTDDLDLLRYCFSSAYVVALLHDSFGIPMTDKR</sequence>
<organism evidence="3 4">
    <name type="scientific">Camellia sinensis var. sinensis</name>
    <name type="common">China tea</name>
    <dbReference type="NCBI Taxonomy" id="542762"/>
    <lineage>
        <taxon>Eukaryota</taxon>
        <taxon>Viridiplantae</taxon>
        <taxon>Streptophyta</taxon>
        <taxon>Embryophyta</taxon>
        <taxon>Tracheophyta</taxon>
        <taxon>Spermatophyta</taxon>
        <taxon>Magnoliopsida</taxon>
        <taxon>eudicotyledons</taxon>
        <taxon>Gunneridae</taxon>
        <taxon>Pentapetalae</taxon>
        <taxon>asterids</taxon>
        <taxon>Ericales</taxon>
        <taxon>Theaceae</taxon>
        <taxon>Camellia</taxon>
    </lineage>
</organism>
<dbReference type="Pfam" id="PF01150">
    <property type="entry name" value="GDA1_CD39"/>
    <property type="match status" value="1"/>
</dbReference>
<dbReference type="GO" id="GO:0009134">
    <property type="term" value="P:nucleoside diphosphate catabolic process"/>
    <property type="evidence" value="ECO:0007669"/>
    <property type="project" value="TreeGrafter"/>
</dbReference>
<name>A0A4S4E5M9_CAMSN</name>
<dbReference type="GO" id="GO:0016020">
    <property type="term" value="C:membrane"/>
    <property type="evidence" value="ECO:0007669"/>
    <property type="project" value="TreeGrafter"/>
</dbReference>
<dbReference type="EMBL" id="SDRB02007788">
    <property type="protein sequence ID" value="THG10655.1"/>
    <property type="molecule type" value="Genomic_DNA"/>
</dbReference>
<keyword evidence="4" id="KW-1185">Reference proteome</keyword>
<dbReference type="AlphaFoldDB" id="A0A4S4E5M9"/>
<accession>A0A4S4E5M9</accession>
<comment type="similarity">
    <text evidence="1">Belongs to the GDA1/CD39 NTPase family.</text>
</comment>
<keyword evidence="2" id="KW-0378">Hydrolase</keyword>
<evidence type="ECO:0000313" key="4">
    <source>
        <dbReference type="Proteomes" id="UP000306102"/>
    </source>
</evidence>
<dbReference type="Proteomes" id="UP000306102">
    <property type="component" value="Unassembled WGS sequence"/>
</dbReference>
<dbReference type="PANTHER" id="PTHR11782:SF96">
    <property type="entry name" value="APYRASE 6-RELATED"/>
    <property type="match status" value="1"/>
</dbReference>
<dbReference type="GO" id="GO:0017110">
    <property type="term" value="F:nucleoside diphosphate phosphatase activity"/>
    <property type="evidence" value="ECO:0007669"/>
    <property type="project" value="TreeGrafter"/>
</dbReference>
<dbReference type="Gene3D" id="3.30.420.150">
    <property type="entry name" value="Exopolyphosphatase. Domain 2"/>
    <property type="match status" value="1"/>
</dbReference>
<reference evidence="3 4" key="1">
    <citation type="journal article" date="2018" name="Proc. Natl. Acad. Sci. U.S.A.">
        <title>Draft genome sequence of Camellia sinensis var. sinensis provides insights into the evolution of the tea genome and tea quality.</title>
        <authorList>
            <person name="Wei C."/>
            <person name="Yang H."/>
            <person name="Wang S."/>
            <person name="Zhao J."/>
            <person name="Liu C."/>
            <person name="Gao L."/>
            <person name="Xia E."/>
            <person name="Lu Y."/>
            <person name="Tai Y."/>
            <person name="She G."/>
            <person name="Sun J."/>
            <person name="Cao H."/>
            <person name="Tong W."/>
            <person name="Gao Q."/>
            <person name="Li Y."/>
            <person name="Deng W."/>
            <person name="Jiang X."/>
            <person name="Wang W."/>
            <person name="Chen Q."/>
            <person name="Zhang S."/>
            <person name="Li H."/>
            <person name="Wu J."/>
            <person name="Wang P."/>
            <person name="Li P."/>
            <person name="Shi C."/>
            <person name="Zheng F."/>
            <person name="Jian J."/>
            <person name="Huang B."/>
            <person name="Shan D."/>
            <person name="Shi M."/>
            <person name="Fang C."/>
            <person name="Yue Y."/>
            <person name="Li F."/>
            <person name="Li D."/>
            <person name="Wei S."/>
            <person name="Han B."/>
            <person name="Jiang C."/>
            <person name="Yin Y."/>
            <person name="Xia T."/>
            <person name="Zhang Z."/>
            <person name="Bennetzen J.L."/>
            <person name="Zhao S."/>
            <person name="Wan X."/>
        </authorList>
    </citation>
    <scope>NUCLEOTIDE SEQUENCE [LARGE SCALE GENOMIC DNA]</scope>
    <source>
        <strain evidence="4">cv. Shuchazao</strain>
        <tissue evidence="3">Leaf</tissue>
    </source>
</reference>
<comment type="caution">
    <text evidence="3">The sequence shown here is derived from an EMBL/GenBank/DDBJ whole genome shotgun (WGS) entry which is preliminary data.</text>
</comment>
<dbReference type="InterPro" id="IPR000407">
    <property type="entry name" value="GDA1_CD39_NTPase"/>
</dbReference>
<evidence type="ECO:0000313" key="3">
    <source>
        <dbReference type="EMBL" id="THG10655.1"/>
    </source>
</evidence>
<protein>
    <submittedName>
        <fullName evidence="3">Uncharacterized protein</fullName>
    </submittedName>
</protein>